<proteinExistence type="predicted"/>
<accession>A0A0G4L7T5</accession>
<dbReference type="Proteomes" id="UP000045706">
    <property type="component" value="Unassembled WGS sequence"/>
</dbReference>
<evidence type="ECO:0000313" key="1">
    <source>
        <dbReference type="EMBL" id="CRK18082.1"/>
    </source>
</evidence>
<dbReference type="EMBL" id="CVQI01008646">
    <property type="protein sequence ID" value="CRK18082.1"/>
    <property type="molecule type" value="Genomic_DNA"/>
</dbReference>
<sequence length="260" mass="28879">MTIPRCSPAVQRTGSTITSSTAVIILTPRATKMLQTSTILLAIAPLSALAQWDISTNFTFTLYPSDAGDSCEGGGQGGITLTTETIPRHETCIDIEEIFGGIERMGFLNDTFSERVTYPNYVDVDKLPPPGIEWYITSDSIDYDPAKNWSVIWFEQRNQSSDGKSEEGKDGRWVLDTYGGNNDCQRDDVIEFPWYETSCQTGETGRCESVPHSIKSIKLRPFFHYDFGDCQTWAKYGAAATLVPRVSAAIVTTMAFFLFL</sequence>
<name>A0A0G4L7T5_VERLO</name>
<evidence type="ECO:0000313" key="2">
    <source>
        <dbReference type="Proteomes" id="UP000045706"/>
    </source>
</evidence>
<gene>
    <name evidence="1" type="ORF">BN1723_017617</name>
</gene>
<protein>
    <submittedName>
        <fullName evidence="1">Uncharacterized protein</fullName>
    </submittedName>
</protein>
<dbReference type="AlphaFoldDB" id="A0A0G4L7T5"/>
<organism evidence="1 2">
    <name type="scientific">Verticillium longisporum</name>
    <name type="common">Verticillium dahliae var. longisporum</name>
    <dbReference type="NCBI Taxonomy" id="100787"/>
    <lineage>
        <taxon>Eukaryota</taxon>
        <taxon>Fungi</taxon>
        <taxon>Dikarya</taxon>
        <taxon>Ascomycota</taxon>
        <taxon>Pezizomycotina</taxon>
        <taxon>Sordariomycetes</taxon>
        <taxon>Hypocreomycetidae</taxon>
        <taxon>Glomerellales</taxon>
        <taxon>Plectosphaerellaceae</taxon>
        <taxon>Verticillium</taxon>
    </lineage>
</organism>
<reference evidence="2" key="1">
    <citation type="submission" date="2015-05" db="EMBL/GenBank/DDBJ databases">
        <authorList>
            <person name="Fogelqvist Johan"/>
        </authorList>
    </citation>
    <scope>NUCLEOTIDE SEQUENCE [LARGE SCALE GENOMIC DNA]</scope>
</reference>